<feature type="chain" id="PRO_5044661282" evidence="8">
    <location>
        <begin position="17"/>
        <end position="214"/>
    </location>
</feature>
<comment type="subcellular location">
    <subcellularLocation>
        <location evidence="1">Endoplasmic reticulum membrane</location>
    </subcellularLocation>
</comment>
<keyword evidence="5" id="KW-1133">Transmembrane helix</keyword>
<gene>
    <name evidence="9" type="ORF">CROS1456_LOCUS6424</name>
    <name evidence="10" type="ORF">HKI87_06g45550</name>
</gene>
<dbReference type="GO" id="GO:0016853">
    <property type="term" value="F:isomerase activity"/>
    <property type="evidence" value="ECO:0007669"/>
    <property type="project" value="UniProtKB-KW"/>
</dbReference>
<dbReference type="EMBL" id="HBHZ01008316">
    <property type="protein sequence ID" value="CAE0193334.1"/>
    <property type="molecule type" value="Transcribed_RNA"/>
</dbReference>
<evidence type="ECO:0000313" key="10">
    <source>
        <dbReference type="EMBL" id="WZN63010.1"/>
    </source>
</evidence>
<sequence>MKVSSLVVATLVVVAAAVIGIGHESQFVFDPETMHRVAKQAIADNPANDPQGIVDSVRSLLKKEYPDDIVDDSEWLFNNAGGAMGAMVVLHASLSEYVIIFGSPIGTEGHSGRFLSDDYFTILHGEQWAYSPGQLTKEVYKAGSQHLMSKGVAKGYKIPDEGCWALEYARGNVLSMMPFGLADLFSSTLDPVTLWQTVKVSGGYMLKNFLKGKI</sequence>
<feature type="signal peptide" evidence="8">
    <location>
        <begin position="1"/>
        <end position="16"/>
    </location>
</feature>
<evidence type="ECO:0000256" key="4">
    <source>
        <dbReference type="ARBA" id="ARBA00022824"/>
    </source>
</evidence>
<dbReference type="PANTHER" id="PTHR10868">
    <property type="entry name" value="SIGMA 1-TYPE OPIOID RECEPTOR-RELATED"/>
    <property type="match status" value="1"/>
</dbReference>
<evidence type="ECO:0000256" key="2">
    <source>
        <dbReference type="ARBA" id="ARBA00007141"/>
    </source>
</evidence>
<dbReference type="PANTHER" id="PTHR10868:SF1">
    <property type="entry name" value="SIGMA NON-OPIOID INTRACELLULAR RECEPTOR 1"/>
    <property type="match status" value="1"/>
</dbReference>
<keyword evidence="3" id="KW-0812">Transmembrane</keyword>
<dbReference type="AlphaFoldDB" id="A0A7S3CDZ0"/>
<evidence type="ECO:0000313" key="11">
    <source>
        <dbReference type="Proteomes" id="UP001472866"/>
    </source>
</evidence>
<organism evidence="9">
    <name type="scientific">Chloropicon roscoffensis</name>
    <dbReference type="NCBI Taxonomy" id="1461544"/>
    <lineage>
        <taxon>Eukaryota</taxon>
        <taxon>Viridiplantae</taxon>
        <taxon>Chlorophyta</taxon>
        <taxon>Chloropicophyceae</taxon>
        <taxon>Chloropicales</taxon>
        <taxon>Chloropicaceae</taxon>
        <taxon>Chloropicon</taxon>
    </lineage>
</organism>
<proteinExistence type="inferred from homology"/>
<dbReference type="Pfam" id="PF04622">
    <property type="entry name" value="ERG2_Sigma1R"/>
    <property type="match status" value="1"/>
</dbReference>
<dbReference type="EMBL" id="CP151506">
    <property type="protein sequence ID" value="WZN63010.1"/>
    <property type="molecule type" value="Genomic_DNA"/>
</dbReference>
<keyword evidence="6" id="KW-0472">Membrane</keyword>
<reference evidence="9" key="1">
    <citation type="submission" date="2021-01" db="EMBL/GenBank/DDBJ databases">
        <authorList>
            <person name="Corre E."/>
            <person name="Pelletier E."/>
            <person name="Niang G."/>
            <person name="Scheremetjew M."/>
            <person name="Finn R."/>
            <person name="Kale V."/>
            <person name="Holt S."/>
            <person name="Cochrane G."/>
            <person name="Meng A."/>
            <person name="Brown T."/>
            <person name="Cohen L."/>
        </authorList>
    </citation>
    <scope>NUCLEOTIDE SEQUENCE</scope>
    <source>
        <strain evidence="9">RCC1871</strain>
    </source>
</reference>
<name>A0A7S3CDZ0_9CHLO</name>
<evidence type="ECO:0000256" key="1">
    <source>
        <dbReference type="ARBA" id="ARBA00004586"/>
    </source>
</evidence>
<evidence type="ECO:0000256" key="7">
    <source>
        <dbReference type="RuleBase" id="RU368083"/>
    </source>
</evidence>
<dbReference type="InterPro" id="IPR006716">
    <property type="entry name" value="ERG2_sigma1_rcpt-like"/>
</dbReference>
<accession>A0A7S3CDZ0</accession>
<keyword evidence="11" id="KW-1185">Reference proteome</keyword>
<evidence type="ECO:0000256" key="8">
    <source>
        <dbReference type="SAM" id="SignalP"/>
    </source>
</evidence>
<keyword evidence="4" id="KW-0256">Endoplasmic reticulum</keyword>
<reference evidence="10 11" key="2">
    <citation type="submission" date="2024-03" db="EMBL/GenBank/DDBJ databases">
        <title>Complete genome sequence of the green alga Chloropicon roscoffensis RCC1871.</title>
        <authorList>
            <person name="Lemieux C."/>
            <person name="Pombert J.-F."/>
            <person name="Otis C."/>
            <person name="Turmel M."/>
        </authorList>
    </citation>
    <scope>NUCLEOTIDE SEQUENCE [LARGE SCALE GENOMIC DNA]</scope>
    <source>
        <strain evidence="10 11">RCC1871</strain>
    </source>
</reference>
<keyword evidence="8" id="KW-0732">Signal</keyword>
<keyword evidence="10" id="KW-0413">Isomerase</keyword>
<dbReference type="Proteomes" id="UP001472866">
    <property type="component" value="Chromosome 06"/>
</dbReference>
<evidence type="ECO:0000256" key="5">
    <source>
        <dbReference type="ARBA" id="ARBA00022989"/>
    </source>
</evidence>
<evidence type="ECO:0000256" key="3">
    <source>
        <dbReference type="ARBA" id="ARBA00022692"/>
    </source>
</evidence>
<evidence type="ECO:0000313" key="9">
    <source>
        <dbReference type="EMBL" id="CAE0193334.1"/>
    </source>
</evidence>
<dbReference type="GO" id="GO:0005789">
    <property type="term" value="C:endoplasmic reticulum membrane"/>
    <property type="evidence" value="ECO:0007669"/>
    <property type="project" value="UniProtKB-SubCell"/>
</dbReference>
<comment type="similarity">
    <text evidence="2 7">Belongs to the ERG2 family.</text>
</comment>
<protein>
    <submittedName>
        <fullName evidence="10">C-8 sterol isomerase</fullName>
    </submittedName>
</protein>
<evidence type="ECO:0000256" key="6">
    <source>
        <dbReference type="ARBA" id="ARBA00023136"/>
    </source>
</evidence>